<evidence type="ECO:0000313" key="3">
    <source>
        <dbReference type="Proteomes" id="UP000476511"/>
    </source>
</evidence>
<dbReference type="RefSeq" id="WP_154346172.1">
    <property type="nucleotide sequence ID" value="NZ_WKJD01000012.1"/>
</dbReference>
<keyword evidence="3" id="KW-1185">Reference proteome</keyword>
<sequence length="130" mass="14244">MDEPDEPEALEPDAPDFAELERVDEPDDFEPVDFEAVDFEAVDFEAVDFAPADFAPADSEAVDFDAAEDFAPVSVVEDPSEIWRTSFLALSSTASLTSPTRAIAKSFTVWTPSCTAGWFQTFSAAFWICS</sequence>
<reference evidence="2 3" key="1">
    <citation type="submission" date="2019-11" db="EMBL/GenBank/DDBJ databases">
        <title>Agromyces kandeliae sp. nov., isolated from mangrove soil.</title>
        <authorList>
            <person name="Wang R."/>
        </authorList>
    </citation>
    <scope>NUCLEOTIDE SEQUENCE [LARGE SCALE GENOMIC DNA]</scope>
    <source>
        <strain evidence="2 3">Q22</strain>
    </source>
</reference>
<evidence type="ECO:0000256" key="1">
    <source>
        <dbReference type="SAM" id="MobiDB-lite"/>
    </source>
</evidence>
<evidence type="ECO:0000313" key="2">
    <source>
        <dbReference type="EMBL" id="MRX43926.1"/>
    </source>
</evidence>
<protein>
    <submittedName>
        <fullName evidence="2">Uncharacterized protein</fullName>
    </submittedName>
</protein>
<comment type="caution">
    <text evidence="2">The sequence shown here is derived from an EMBL/GenBank/DDBJ whole genome shotgun (WGS) entry which is preliminary data.</text>
</comment>
<dbReference type="EMBL" id="WKJD01000012">
    <property type="protein sequence ID" value="MRX43926.1"/>
    <property type="molecule type" value="Genomic_DNA"/>
</dbReference>
<dbReference type="AlphaFoldDB" id="A0A6L5R1I1"/>
<name>A0A6L5R1I1_9MICO</name>
<accession>A0A6L5R1I1</accession>
<dbReference type="Proteomes" id="UP000476511">
    <property type="component" value="Unassembled WGS sequence"/>
</dbReference>
<gene>
    <name evidence="2" type="ORF">GJR97_09335</name>
</gene>
<organism evidence="2 3">
    <name type="scientific">Agromyces kandeliae</name>
    <dbReference type="NCBI Taxonomy" id="2666141"/>
    <lineage>
        <taxon>Bacteria</taxon>
        <taxon>Bacillati</taxon>
        <taxon>Actinomycetota</taxon>
        <taxon>Actinomycetes</taxon>
        <taxon>Micrococcales</taxon>
        <taxon>Microbacteriaceae</taxon>
        <taxon>Agromyces</taxon>
    </lineage>
</organism>
<proteinExistence type="predicted"/>
<feature type="region of interest" description="Disordered" evidence="1">
    <location>
        <begin position="1"/>
        <end position="25"/>
    </location>
</feature>